<keyword evidence="7" id="KW-0472">Membrane</keyword>
<dbReference type="Proteomes" id="UP000033858">
    <property type="component" value="Unassembled WGS sequence"/>
</dbReference>
<evidence type="ECO:0000256" key="2">
    <source>
        <dbReference type="ARBA" id="ARBA00006577"/>
    </source>
</evidence>
<keyword evidence="7" id="KW-1133">Transmembrane helix</keyword>
<evidence type="ECO:0000256" key="6">
    <source>
        <dbReference type="RuleBase" id="RU003915"/>
    </source>
</evidence>
<comment type="caution">
    <text evidence="9">The sequence shown here is derived from an EMBL/GenBank/DDBJ whole genome shotgun (WGS) entry which is preliminary data.</text>
</comment>
<evidence type="ECO:0000256" key="4">
    <source>
        <dbReference type="ARBA" id="ARBA00023235"/>
    </source>
</evidence>
<sequence length="154" mass="16463">MNEENKMGFEWGKFALFILSFVLVFGGVMLLDKKLNVGKTNSVEEAQEQLKIEDIVVGAGDEAVSGKKVTVHYTGTLTDGTKFDSSLDRGTPFTFSLGAGEVIQGWDQGVAGMKVGGKRKLTIPSSLGYGETGAGDTIPPNATLVFEIELLKVE</sequence>
<dbReference type="PROSITE" id="PS50059">
    <property type="entry name" value="FKBP_PPIASE"/>
    <property type="match status" value="1"/>
</dbReference>
<dbReference type="PANTHER" id="PTHR43811:SF19">
    <property type="entry name" value="39 KDA FK506-BINDING NUCLEAR PROTEIN"/>
    <property type="match status" value="1"/>
</dbReference>
<dbReference type="Gene3D" id="3.10.50.40">
    <property type="match status" value="1"/>
</dbReference>
<feature type="domain" description="PPIase FKBP-type" evidence="8">
    <location>
        <begin position="66"/>
        <end position="154"/>
    </location>
</feature>
<gene>
    <name evidence="9" type="ORF">UU32_C0011G0004</name>
</gene>
<dbReference type="EMBL" id="LCAE01000011">
    <property type="protein sequence ID" value="KKR86749.1"/>
    <property type="molecule type" value="Genomic_DNA"/>
</dbReference>
<dbReference type="PATRIC" id="fig|1618577.3.peg.201"/>
<evidence type="ECO:0000256" key="7">
    <source>
        <dbReference type="SAM" id="Phobius"/>
    </source>
</evidence>
<dbReference type="GO" id="GO:0003755">
    <property type="term" value="F:peptidyl-prolyl cis-trans isomerase activity"/>
    <property type="evidence" value="ECO:0007669"/>
    <property type="project" value="UniProtKB-UniRule"/>
</dbReference>
<dbReference type="AlphaFoldDB" id="A0A0G0UCS9"/>
<reference evidence="9 10" key="1">
    <citation type="journal article" date="2015" name="Nature">
        <title>rRNA introns, odd ribosomes, and small enigmatic genomes across a large radiation of phyla.</title>
        <authorList>
            <person name="Brown C.T."/>
            <person name="Hug L.A."/>
            <person name="Thomas B.C."/>
            <person name="Sharon I."/>
            <person name="Castelle C.J."/>
            <person name="Singh A."/>
            <person name="Wilkins M.J."/>
            <person name="Williams K.H."/>
            <person name="Banfield J.F."/>
        </authorList>
    </citation>
    <scope>NUCLEOTIDE SEQUENCE [LARGE SCALE GENOMIC DNA]</scope>
</reference>
<organism evidence="9 10">
    <name type="scientific">Candidatus Woesebacteria bacterium GW2011_GWB1_41_10</name>
    <dbReference type="NCBI Taxonomy" id="1618577"/>
    <lineage>
        <taxon>Bacteria</taxon>
        <taxon>Candidatus Woeseibacteriota</taxon>
    </lineage>
</organism>
<dbReference type="PANTHER" id="PTHR43811">
    <property type="entry name" value="FKBP-TYPE PEPTIDYL-PROLYL CIS-TRANS ISOMERASE FKPA"/>
    <property type="match status" value="1"/>
</dbReference>
<evidence type="ECO:0000259" key="8">
    <source>
        <dbReference type="PROSITE" id="PS50059"/>
    </source>
</evidence>
<accession>A0A0G0UCS9</accession>
<comment type="catalytic activity">
    <reaction evidence="1 5 6">
        <text>[protein]-peptidylproline (omega=180) = [protein]-peptidylproline (omega=0)</text>
        <dbReference type="Rhea" id="RHEA:16237"/>
        <dbReference type="Rhea" id="RHEA-COMP:10747"/>
        <dbReference type="Rhea" id="RHEA-COMP:10748"/>
        <dbReference type="ChEBI" id="CHEBI:83833"/>
        <dbReference type="ChEBI" id="CHEBI:83834"/>
        <dbReference type="EC" id="5.2.1.8"/>
    </reaction>
</comment>
<protein>
    <recommendedName>
        <fullName evidence="6">Peptidyl-prolyl cis-trans isomerase</fullName>
        <ecNumber evidence="6">5.2.1.8</ecNumber>
    </recommendedName>
</protein>
<proteinExistence type="inferred from homology"/>
<evidence type="ECO:0000256" key="1">
    <source>
        <dbReference type="ARBA" id="ARBA00000971"/>
    </source>
</evidence>
<evidence type="ECO:0000256" key="3">
    <source>
        <dbReference type="ARBA" id="ARBA00023110"/>
    </source>
</evidence>
<evidence type="ECO:0000256" key="5">
    <source>
        <dbReference type="PROSITE-ProRule" id="PRU00277"/>
    </source>
</evidence>
<dbReference type="FunFam" id="3.10.50.40:FF:000006">
    <property type="entry name" value="Peptidyl-prolyl cis-trans isomerase"/>
    <property type="match status" value="1"/>
</dbReference>
<name>A0A0G0UCS9_9BACT</name>
<dbReference type="InterPro" id="IPR001179">
    <property type="entry name" value="PPIase_FKBP_dom"/>
</dbReference>
<dbReference type="EC" id="5.2.1.8" evidence="6"/>
<dbReference type="SUPFAM" id="SSF54534">
    <property type="entry name" value="FKBP-like"/>
    <property type="match status" value="1"/>
</dbReference>
<evidence type="ECO:0000313" key="10">
    <source>
        <dbReference type="Proteomes" id="UP000033858"/>
    </source>
</evidence>
<dbReference type="InterPro" id="IPR046357">
    <property type="entry name" value="PPIase_dom_sf"/>
</dbReference>
<feature type="transmembrane region" description="Helical" evidence="7">
    <location>
        <begin position="12"/>
        <end position="31"/>
    </location>
</feature>
<keyword evidence="3 5" id="KW-0697">Rotamase</keyword>
<dbReference type="Pfam" id="PF00254">
    <property type="entry name" value="FKBP_C"/>
    <property type="match status" value="1"/>
</dbReference>
<comment type="similarity">
    <text evidence="2 6">Belongs to the FKBP-type PPIase family.</text>
</comment>
<keyword evidence="4 5" id="KW-0413">Isomerase</keyword>
<evidence type="ECO:0000313" key="9">
    <source>
        <dbReference type="EMBL" id="KKR86749.1"/>
    </source>
</evidence>
<keyword evidence="7" id="KW-0812">Transmembrane</keyword>